<name>A0A317EJ76_9SPHI</name>
<keyword evidence="1" id="KW-0812">Transmembrane</keyword>
<comment type="caution">
    <text evidence="2">The sequence shown here is derived from an EMBL/GenBank/DDBJ whole genome shotgun (WGS) entry which is preliminary data.</text>
</comment>
<evidence type="ECO:0000313" key="2">
    <source>
        <dbReference type="EMBL" id="PWS26177.1"/>
    </source>
</evidence>
<dbReference type="EMBL" id="QGNZ01000004">
    <property type="protein sequence ID" value="PWS26177.1"/>
    <property type="molecule type" value="Genomic_DNA"/>
</dbReference>
<gene>
    <name evidence="2" type="ORF">DHW03_15390</name>
</gene>
<reference evidence="2 3" key="1">
    <citation type="submission" date="2018-05" db="EMBL/GenBank/DDBJ databases">
        <title>Pedobacter paludis sp. nov., isolated from wetland soil.</title>
        <authorList>
            <person name="Zhang Y."/>
            <person name="Wang G."/>
        </authorList>
    </citation>
    <scope>NUCLEOTIDE SEQUENCE [LARGE SCALE GENOMIC DNA]</scope>
    <source>
        <strain evidence="2 3">KCTC22721</strain>
    </source>
</reference>
<keyword evidence="3" id="KW-1185">Reference proteome</keyword>
<dbReference type="RefSeq" id="WP_109926742.1">
    <property type="nucleotide sequence ID" value="NZ_QGNZ01000004.1"/>
</dbReference>
<protein>
    <submittedName>
        <fullName evidence="2">Uncharacterized protein</fullName>
    </submittedName>
</protein>
<proteinExistence type="predicted"/>
<dbReference type="AlphaFoldDB" id="A0A317EJ76"/>
<feature type="transmembrane region" description="Helical" evidence="1">
    <location>
        <begin position="7"/>
        <end position="28"/>
    </location>
</feature>
<evidence type="ECO:0000313" key="3">
    <source>
        <dbReference type="Proteomes" id="UP000245379"/>
    </source>
</evidence>
<dbReference type="Proteomes" id="UP000245379">
    <property type="component" value="Unassembled WGS sequence"/>
</dbReference>
<keyword evidence="1" id="KW-1133">Transmembrane helix</keyword>
<dbReference type="OrthoDB" id="771644at2"/>
<keyword evidence="1" id="KW-0472">Membrane</keyword>
<organism evidence="2 3">
    <name type="scientific">Pedobacter yonginense</name>
    <dbReference type="NCBI Taxonomy" id="651869"/>
    <lineage>
        <taxon>Bacteria</taxon>
        <taxon>Pseudomonadati</taxon>
        <taxon>Bacteroidota</taxon>
        <taxon>Sphingobacteriia</taxon>
        <taxon>Sphingobacteriales</taxon>
        <taxon>Sphingobacteriaceae</taxon>
        <taxon>Pedobacter</taxon>
    </lineage>
</organism>
<accession>A0A317EJ76</accession>
<evidence type="ECO:0000256" key="1">
    <source>
        <dbReference type="SAM" id="Phobius"/>
    </source>
</evidence>
<sequence>MKKIRNKILLIIIGIIFISNLPPVYYFLGEEYHYQNFDASFEFTEQPGTTQNFYMASRRFESFKERNPNNINQTLYRTFTIKPWKFWEWWSMISKGKRFKCQYLNFRNHGE</sequence>